<dbReference type="InterPro" id="IPR036895">
    <property type="entry name" value="Uracil-DNA_glycosylase-like_sf"/>
</dbReference>
<proteinExistence type="predicted"/>
<dbReference type="PATRIC" id="fig|351160.9.peg.697"/>
<dbReference type="InterPro" id="IPR005122">
    <property type="entry name" value="Uracil-DNA_glycosylase-like"/>
</dbReference>
<dbReference type="KEGG" id="rci:RCIX2517"/>
<dbReference type="eggNOG" id="arCOG11662">
    <property type="taxonomic scope" value="Archaea"/>
</dbReference>
<accession>Q0W209</accession>
<feature type="domain" description="Uracil-DNA glycosylase-like" evidence="1">
    <location>
        <begin position="35"/>
        <end position="135"/>
    </location>
</feature>
<sequence>MTAKAPPQWIIGQLVAFNRKYLESKYTAEIGHLKEIMENNVYWTHLHKCCTDKQAKKAPCHKTKNAMLCADQWLRQELSDAIGLGAKFIICVGNDAKAWVSEWEKGSGTRGVRVFYLPHPSGAANGAWNPKDKEKMIALKSAITGLLTTID</sequence>
<dbReference type="RefSeq" id="WP_012035001.1">
    <property type="nucleotide sequence ID" value="NC_009464.1"/>
</dbReference>
<dbReference type="EMBL" id="AM114193">
    <property type="protein sequence ID" value="CAJ37584.1"/>
    <property type="molecule type" value="Genomic_DNA"/>
</dbReference>
<name>Q0W209_METAR</name>
<evidence type="ECO:0000259" key="1">
    <source>
        <dbReference type="Pfam" id="PF03167"/>
    </source>
</evidence>
<dbReference type="Proteomes" id="UP000000663">
    <property type="component" value="Chromosome"/>
</dbReference>
<dbReference type="AlphaFoldDB" id="Q0W209"/>
<reference evidence="2 3" key="1">
    <citation type="journal article" date="2006" name="Science">
        <title>Genome of rice cluster I archaea -- the key methane producers in the rice rhizosphere.</title>
        <authorList>
            <person name="Erkel C."/>
            <person name="Kube M."/>
            <person name="Reinhardt R."/>
            <person name="Liesack W."/>
        </authorList>
    </citation>
    <scope>NUCLEOTIDE SEQUENCE [LARGE SCALE GENOMIC DNA]</scope>
    <source>
        <strain evidence="3">DSM 22066 / NBRC 105507 / MRE50</strain>
    </source>
</reference>
<dbReference type="GeneID" id="5145557"/>
<dbReference type="SUPFAM" id="SSF52141">
    <property type="entry name" value="Uracil-DNA glycosylase-like"/>
    <property type="match status" value="1"/>
</dbReference>
<protein>
    <recommendedName>
        <fullName evidence="1">Uracil-DNA glycosylase-like domain-containing protein</fullName>
    </recommendedName>
</protein>
<keyword evidence="3" id="KW-1185">Reference proteome</keyword>
<dbReference type="Gene3D" id="3.40.470.10">
    <property type="entry name" value="Uracil-DNA glycosylase-like domain"/>
    <property type="match status" value="1"/>
</dbReference>
<evidence type="ECO:0000313" key="2">
    <source>
        <dbReference type="EMBL" id="CAJ37584.1"/>
    </source>
</evidence>
<gene>
    <name evidence="2" type="ORF">RCIX2517</name>
</gene>
<evidence type="ECO:0000313" key="3">
    <source>
        <dbReference type="Proteomes" id="UP000000663"/>
    </source>
</evidence>
<dbReference type="Pfam" id="PF03167">
    <property type="entry name" value="UDG"/>
    <property type="match status" value="1"/>
</dbReference>
<dbReference type="OrthoDB" id="376901at2157"/>
<organism evidence="2 3">
    <name type="scientific">Methanocella arvoryzae (strain DSM 22066 / NBRC 105507 / MRE50)</name>
    <dbReference type="NCBI Taxonomy" id="351160"/>
    <lineage>
        <taxon>Archaea</taxon>
        <taxon>Methanobacteriati</taxon>
        <taxon>Methanobacteriota</taxon>
        <taxon>Stenosarchaea group</taxon>
        <taxon>Methanomicrobia</taxon>
        <taxon>Methanocellales</taxon>
        <taxon>Methanocellaceae</taxon>
        <taxon>Methanocella</taxon>
    </lineage>
</organism>